<protein>
    <recommendedName>
        <fullName evidence="10">Elongation of fatty acids protein</fullName>
        <ecNumber evidence="10">2.3.1.-</ecNumber>
    </recommendedName>
</protein>
<evidence type="ECO:0000256" key="7">
    <source>
        <dbReference type="ARBA" id="ARBA00023098"/>
    </source>
</evidence>
<feature type="transmembrane region" description="Helical" evidence="10">
    <location>
        <begin position="133"/>
        <end position="155"/>
    </location>
</feature>
<keyword evidence="8 10" id="KW-0472">Membrane</keyword>
<comment type="subcellular location">
    <subcellularLocation>
        <location evidence="1">Membrane</location>
        <topology evidence="1">Multi-pass membrane protein</topology>
    </subcellularLocation>
</comment>
<dbReference type="Pfam" id="PF01151">
    <property type="entry name" value="ELO"/>
    <property type="match status" value="1"/>
</dbReference>
<keyword evidence="4 10" id="KW-0812">Transmembrane</keyword>
<organism evidence="11">
    <name type="scientific">Rhizochromulina marina</name>
    <dbReference type="NCBI Taxonomy" id="1034831"/>
    <lineage>
        <taxon>Eukaryota</taxon>
        <taxon>Sar</taxon>
        <taxon>Stramenopiles</taxon>
        <taxon>Ochrophyta</taxon>
        <taxon>Dictyochophyceae</taxon>
        <taxon>Rhizochromulinales</taxon>
        <taxon>Rhizochromulina</taxon>
    </lineage>
</organism>
<feature type="transmembrane region" description="Helical" evidence="10">
    <location>
        <begin position="252"/>
        <end position="272"/>
    </location>
</feature>
<keyword evidence="3 10" id="KW-0808">Transferase</keyword>
<reference evidence="11" key="1">
    <citation type="submission" date="2021-01" db="EMBL/GenBank/DDBJ databases">
        <authorList>
            <person name="Corre E."/>
            <person name="Pelletier E."/>
            <person name="Niang G."/>
            <person name="Scheremetjew M."/>
            <person name="Finn R."/>
            <person name="Kale V."/>
            <person name="Holt S."/>
            <person name="Cochrane G."/>
            <person name="Meng A."/>
            <person name="Brown T."/>
            <person name="Cohen L."/>
        </authorList>
    </citation>
    <scope>NUCLEOTIDE SEQUENCE</scope>
    <source>
        <strain evidence="11">CCMP1243</strain>
    </source>
</reference>
<feature type="transmembrane region" description="Helical" evidence="10">
    <location>
        <begin position="219"/>
        <end position="240"/>
    </location>
</feature>
<dbReference type="InterPro" id="IPR002076">
    <property type="entry name" value="ELO_fam"/>
</dbReference>
<evidence type="ECO:0000256" key="5">
    <source>
        <dbReference type="ARBA" id="ARBA00022832"/>
    </source>
</evidence>
<evidence type="ECO:0000256" key="3">
    <source>
        <dbReference type="ARBA" id="ARBA00022679"/>
    </source>
</evidence>
<gene>
    <name evidence="11" type="ORF">RMAR1173_LOCUS13691</name>
</gene>
<dbReference type="PANTHER" id="PTHR11157">
    <property type="entry name" value="FATTY ACID ACYL TRANSFERASE-RELATED"/>
    <property type="match status" value="1"/>
</dbReference>
<evidence type="ECO:0000256" key="10">
    <source>
        <dbReference type="RuleBase" id="RU361115"/>
    </source>
</evidence>
<dbReference type="EC" id="2.3.1.-" evidence="10"/>
<evidence type="ECO:0000256" key="4">
    <source>
        <dbReference type="ARBA" id="ARBA00022692"/>
    </source>
</evidence>
<feature type="transmembrane region" description="Helical" evidence="10">
    <location>
        <begin position="186"/>
        <end position="207"/>
    </location>
</feature>
<dbReference type="GO" id="GO:0034625">
    <property type="term" value="P:fatty acid elongation, monounsaturated fatty acid"/>
    <property type="evidence" value="ECO:0007669"/>
    <property type="project" value="TreeGrafter"/>
</dbReference>
<dbReference type="PANTHER" id="PTHR11157:SF169">
    <property type="entry name" value="ELONGATION OF FATTY ACIDS PROTEIN"/>
    <property type="match status" value="1"/>
</dbReference>
<evidence type="ECO:0000256" key="1">
    <source>
        <dbReference type="ARBA" id="ARBA00004141"/>
    </source>
</evidence>
<keyword evidence="9 10" id="KW-0275">Fatty acid biosynthesis</keyword>
<dbReference type="GO" id="GO:0042761">
    <property type="term" value="P:very long-chain fatty acid biosynthetic process"/>
    <property type="evidence" value="ECO:0007669"/>
    <property type="project" value="TreeGrafter"/>
</dbReference>
<dbReference type="GO" id="GO:0005789">
    <property type="term" value="C:endoplasmic reticulum membrane"/>
    <property type="evidence" value="ECO:0007669"/>
    <property type="project" value="TreeGrafter"/>
</dbReference>
<evidence type="ECO:0000313" key="11">
    <source>
        <dbReference type="EMBL" id="CAD9696900.1"/>
    </source>
</evidence>
<sequence>MDWITTLPFPGGAPPLASEVSDLLPAAVGGTFSDEAAAASPIAWWLKPATPLLLVVAYLCSEPLLEMACEKLGTTGKSTVFKLLMALHNLVLVVFSGAVMVHSWPLVLGYGQQHGWKAAYCDADYSMWNDAKFGFWATVFYLSKYYEFIDTWVLIIKRRKPSLLQVYHHAGIAITMWGATVTQGSWVAWVVCLNSTIHTVMYTYFFFSTLGIKIPGAQFLTMAQILQFVTGIAGTVGVQFFGAECQSDASRFVLAAIQIYAVGLILLFSAFFKKKYKAN</sequence>
<evidence type="ECO:0000256" key="6">
    <source>
        <dbReference type="ARBA" id="ARBA00022989"/>
    </source>
</evidence>
<dbReference type="GO" id="GO:0009922">
    <property type="term" value="F:fatty acid elongase activity"/>
    <property type="evidence" value="ECO:0007669"/>
    <property type="project" value="InterPro"/>
</dbReference>
<keyword evidence="6 10" id="KW-1133">Transmembrane helix</keyword>
<name>A0A7S2WM40_9STRA</name>
<evidence type="ECO:0000256" key="8">
    <source>
        <dbReference type="ARBA" id="ARBA00023136"/>
    </source>
</evidence>
<proteinExistence type="inferred from homology"/>
<feature type="transmembrane region" description="Helical" evidence="10">
    <location>
        <begin position="80"/>
        <end position="101"/>
    </location>
</feature>
<dbReference type="GO" id="GO:0030148">
    <property type="term" value="P:sphingolipid biosynthetic process"/>
    <property type="evidence" value="ECO:0007669"/>
    <property type="project" value="TreeGrafter"/>
</dbReference>
<comment type="similarity">
    <text evidence="10">Belongs to the ELO family.</text>
</comment>
<keyword evidence="7 10" id="KW-0443">Lipid metabolism</keyword>
<dbReference type="GO" id="GO:0019367">
    <property type="term" value="P:fatty acid elongation, saturated fatty acid"/>
    <property type="evidence" value="ECO:0007669"/>
    <property type="project" value="TreeGrafter"/>
</dbReference>
<feature type="transmembrane region" description="Helical" evidence="10">
    <location>
        <begin position="162"/>
        <end position="180"/>
    </location>
</feature>
<evidence type="ECO:0000256" key="9">
    <source>
        <dbReference type="ARBA" id="ARBA00023160"/>
    </source>
</evidence>
<dbReference type="AlphaFoldDB" id="A0A7S2WM40"/>
<accession>A0A7S2WM40</accession>
<keyword evidence="2 10" id="KW-0444">Lipid biosynthesis</keyword>
<comment type="catalytic activity">
    <reaction evidence="10">
        <text>an acyl-CoA + malonyl-CoA + H(+) = a 3-oxoacyl-CoA + CO2 + CoA</text>
        <dbReference type="Rhea" id="RHEA:50252"/>
        <dbReference type="ChEBI" id="CHEBI:15378"/>
        <dbReference type="ChEBI" id="CHEBI:16526"/>
        <dbReference type="ChEBI" id="CHEBI:57287"/>
        <dbReference type="ChEBI" id="CHEBI:57384"/>
        <dbReference type="ChEBI" id="CHEBI:58342"/>
        <dbReference type="ChEBI" id="CHEBI:90726"/>
    </reaction>
    <physiologicalReaction direction="left-to-right" evidence="10">
        <dbReference type="Rhea" id="RHEA:50253"/>
    </physiologicalReaction>
</comment>
<evidence type="ECO:0000256" key="2">
    <source>
        <dbReference type="ARBA" id="ARBA00022516"/>
    </source>
</evidence>
<dbReference type="GO" id="GO:0034626">
    <property type="term" value="P:fatty acid elongation, polyunsaturated fatty acid"/>
    <property type="evidence" value="ECO:0007669"/>
    <property type="project" value="TreeGrafter"/>
</dbReference>
<dbReference type="EMBL" id="HBHJ01020650">
    <property type="protein sequence ID" value="CAD9696900.1"/>
    <property type="molecule type" value="Transcribed_RNA"/>
</dbReference>
<keyword evidence="5 10" id="KW-0276">Fatty acid metabolism</keyword>